<dbReference type="AlphaFoldDB" id="A0A0E0EF89"/>
<feature type="compositionally biased region" description="Pro residues" evidence="2">
    <location>
        <begin position="91"/>
        <end position="113"/>
    </location>
</feature>
<dbReference type="Gramene" id="OMERI07G20710.2">
    <property type="protein sequence ID" value="OMERI07G20710.2"/>
    <property type="gene ID" value="OMERI07G20710"/>
</dbReference>
<feature type="region of interest" description="Disordered" evidence="2">
    <location>
        <begin position="74"/>
        <end position="117"/>
    </location>
</feature>
<evidence type="ECO:0000313" key="5">
    <source>
        <dbReference type="Proteomes" id="UP000008021"/>
    </source>
</evidence>
<dbReference type="InterPro" id="IPR011989">
    <property type="entry name" value="ARM-like"/>
</dbReference>
<evidence type="ECO:0000256" key="1">
    <source>
        <dbReference type="ARBA" id="ARBA00011012"/>
    </source>
</evidence>
<dbReference type="Proteomes" id="UP000008021">
    <property type="component" value="Chromosome 7"/>
</dbReference>
<sequence length="495" mass="56521">MLVLSKITLNDGMSPFVIIVYRNLIAAAATVPLVFIFERDMWKKFVGIFLWAHLSEPKEIFLFGSIGSLQAGAPPRRRAPPLPLDCAGHPSSPPPPPSAGPPPRRRVPPPPQVNAPTAEWQVKFLSPDERRESWEALAETNTTRFHQSWEVLTESWAEMSFFFRAASRPARPSPQELVRSIKESLLALDTRTGAKALEDVEKNVSTLRQTLSGDGEVEPNQEQVLQIALEICKEDVLSLFVQNMPSLGWEGRKDLAHCWSILLRQKVDEAYCCVQYIENHFDLLDFLVVCYKNLEVALNCGNMLRECIKYPTLAKYILESSSFELFFQYVELSNFDIASDALNTFKDLLTKHEAAVSEFLCSHYEQFFELYTRLLTSTNYVTRRQSVKFLSEFLLEAPNAQIMKRYIVEVSYLNIMIGLLKDTSKNIRICAFHIFKVFVANPNKPRDIIQVLVDNHRELLKLLGNLPTSKGEDEQLEEERDLIIKEIEKLVHSSV</sequence>
<dbReference type="HOGENOM" id="CLU_035755_1_0_1"/>
<keyword evidence="3" id="KW-0812">Transmembrane</keyword>
<keyword evidence="3" id="KW-1133">Transmembrane helix</keyword>
<organism evidence="4">
    <name type="scientific">Oryza meridionalis</name>
    <dbReference type="NCBI Taxonomy" id="40149"/>
    <lineage>
        <taxon>Eukaryota</taxon>
        <taxon>Viridiplantae</taxon>
        <taxon>Streptophyta</taxon>
        <taxon>Embryophyta</taxon>
        <taxon>Tracheophyta</taxon>
        <taxon>Spermatophyta</taxon>
        <taxon>Magnoliopsida</taxon>
        <taxon>Liliopsida</taxon>
        <taxon>Poales</taxon>
        <taxon>Poaceae</taxon>
        <taxon>BOP clade</taxon>
        <taxon>Oryzoideae</taxon>
        <taxon>Oryzeae</taxon>
        <taxon>Oryzinae</taxon>
        <taxon>Oryza</taxon>
    </lineage>
</organism>
<comment type="similarity">
    <text evidence="1">Belongs to the Mo25 family.</text>
</comment>
<dbReference type="GO" id="GO:0043539">
    <property type="term" value="F:protein serine/threonine kinase activator activity"/>
    <property type="evidence" value="ECO:0007669"/>
    <property type="project" value="TreeGrafter"/>
</dbReference>
<keyword evidence="5" id="KW-1185">Reference proteome</keyword>
<evidence type="ECO:0000256" key="3">
    <source>
        <dbReference type="SAM" id="Phobius"/>
    </source>
</evidence>
<accession>A0A0E0EF89</accession>
<dbReference type="Gene3D" id="1.25.10.10">
    <property type="entry name" value="Leucine-rich Repeat Variant"/>
    <property type="match status" value="1"/>
</dbReference>
<dbReference type="Pfam" id="PF08569">
    <property type="entry name" value="Mo25"/>
    <property type="match status" value="1"/>
</dbReference>
<dbReference type="PANTHER" id="PTHR10182:SF3">
    <property type="entry name" value="PROTEIN MO25"/>
    <property type="match status" value="1"/>
</dbReference>
<evidence type="ECO:0000313" key="4">
    <source>
        <dbReference type="EnsemblPlants" id="OMERI07G20710.2"/>
    </source>
</evidence>
<dbReference type="PANTHER" id="PTHR10182">
    <property type="entry name" value="CALCIUM-BINDING PROTEIN 39-RELATED"/>
    <property type="match status" value="1"/>
</dbReference>
<dbReference type="Gramene" id="OMERI07G20710.1">
    <property type="protein sequence ID" value="OMERI07G20710.1"/>
    <property type="gene ID" value="OMERI07G20710"/>
</dbReference>
<proteinExistence type="inferred from homology"/>
<dbReference type="eggNOG" id="KOG1566">
    <property type="taxonomic scope" value="Eukaryota"/>
</dbReference>
<dbReference type="SUPFAM" id="SSF48371">
    <property type="entry name" value="ARM repeat"/>
    <property type="match status" value="1"/>
</dbReference>
<reference evidence="4" key="1">
    <citation type="submission" date="2015-04" db="UniProtKB">
        <authorList>
            <consortium name="EnsemblPlants"/>
        </authorList>
    </citation>
    <scope>IDENTIFICATION</scope>
</reference>
<dbReference type="InterPro" id="IPR013878">
    <property type="entry name" value="Mo25"/>
</dbReference>
<keyword evidence="3" id="KW-0472">Membrane</keyword>
<name>A0A0E0EF89_9ORYZ</name>
<evidence type="ECO:0000256" key="2">
    <source>
        <dbReference type="SAM" id="MobiDB-lite"/>
    </source>
</evidence>
<dbReference type="GO" id="GO:0035556">
    <property type="term" value="P:intracellular signal transduction"/>
    <property type="evidence" value="ECO:0007669"/>
    <property type="project" value="TreeGrafter"/>
</dbReference>
<dbReference type="FunFam" id="1.25.10.10:FF:000247">
    <property type="entry name" value="calcium-binding protein 39"/>
    <property type="match status" value="1"/>
</dbReference>
<feature type="transmembrane region" description="Helical" evidence="3">
    <location>
        <begin position="12"/>
        <end position="37"/>
    </location>
</feature>
<dbReference type="STRING" id="40149.A0A0E0EF89"/>
<reference evidence="4" key="2">
    <citation type="submission" date="2018-05" db="EMBL/GenBank/DDBJ databases">
        <title>OmerRS3 (Oryza meridionalis Reference Sequence Version 3).</title>
        <authorList>
            <person name="Zhang J."/>
            <person name="Kudrna D."/>
            <person name="Lee S."/>
            <person name="Talag J."/>
            <person name="Welchert J."/>
            <person name="Wing R.A."/>
        </authorList>
    </citation>
    <scope>NUCLEOTIDE SEQUENCE [LARGE SCALE GENOMIC DNA]</scope>
    <source>
        <strain evidence="4">OR44</strain>
    </source>
</reference>
<dbReference type="EnsemblPlants" id="OMERI07G20710.2">
    <property type="protein sequence ID" value="OMERI07G20710.2"/>
    <property type="gene ID" value="OMERI07G20710"/>
</dbReference>
<protein>
    <submittedName>
        <fullName evidence="4">Uncharacterized protein</fullName>
    </submittedName>
</protein>
<dbReference type="EnsemblPlants" id="OMERI07G20710.1">
    <property type="protein sequence ID" value="OMERI07G20710.1"/>
    <property type="gene ID" value="OMERI07G20710"/>
</dbReference>
<dbReference type="InterPro" id="IPR016024">
    <property type="entry name" value="ARM-type_fold"/>
</dbReference>